<comment type="similarity">
    <text evidence="1">Belongs to the ATP-dependent AMP-binding enzyme family.</text>
</comment>
<dbReference type="Gene3D" id="3.40.50.12780">
    <property type="entry name" value="N-terminal domain of ligase-like"/>
    <property type="match status" value="1"/>
</dbReference>
<evidence type="ECO:0000313" key="7">
    <source>
        <dbReference type="Proteomes" id="UP000398389"/>
    </source>
</evidence>
<dbReference type="InterPro" id="IPR042099">
    <property type="entry name" value="ANL_N_sf"/>
</dbReference>
<dbReference type="PROSITE" id="PS00455">
    <property type="entry name" value="AMP_BINDING"/>
    <property type="match status" value="1"/>
</dbReference>
<dbReference type="InterPro" id="IPR025110">
    <property type="entry name" value="AMP-bd_C"/>
</dbReference>
<dbReference type="PANTHER" id="PTHR24096:SF149">
    <property type="entry name" value="AMP-BINDING DOMAIN-CONTAINING PROTEIN-RELATED"/>
    <property type="match status" value="1"/>
</dbReference>
<dbReference type="Pfam" id="PF13193">
    <property type="entry name" value="AMP-binding_C"/>
    <property type="match status" value="1"/>
</dbReference>
<dbReference type="InterPro" id="IPR045851">
    <property type="entry name" value="AMP-bd_C_sf"/>
</dbReference>
<feature type="domain" description="AMP-dependent synthetase/ligase" evidence="4">
    <location>
        <begin position="32"/>
        <end position="400"/>
    </location>
</feature>
<dbReference type="PANTHER" id="PTHR24096">
    <property type="entry name" value="LONG-CHAIN-FATTY-ACID--COA LIGASE"/>
    <property type="match status" value="1"/>
</dbReference>
<protein>
    <recommendedName>
        <fullName evidence="8">AMP-dependent synthetase/ligase domain-containing protein</fullName>
    </recommendedName>
</protein>
<accession>A0A5E8AZ38</accession>
<dbReference type="RefSeq" id="XP_031850849.1">
    <property type="nucleotide sequence ID" value="XM_031994958.1"/>
</dbReference>
<dbReference type="InterPro" id="IPR000873">
    <property type="entry name" value="AMP-dep_synth/lig_dom"/>
</dbReference>
<evidence type="ECO:0000313" key="6">
    <source>
        <dbReference type="EMBL" id="VVT43964.1"/>
    </source>
</evidence>
<dbReference type="Gene3D" id="3.30.300.30">
    <property type="match status" value="1"/>
</dbReference>
<dbReference type="Proteomes" id="UP000398389">
    <property type="component" value="Unassembled WGS sequence"/>
</dbReference>
<dbReference type="GO" id="GO:0016405">
    <property type="term" value="F:CoA-ligase activity"/>
    <property type="evidence" value="ECO:0007669"/>
    <property type="project" value="TreeGrafter"/>
</dbReference>
<evidence type="ECO:0000256" key="1">
    <source>
        <dbReference type="ARBA" id="ARBA00006432"/>
    </source>
</evidence>
<dbReference type="SUPFAM" id="SSF56801">
    <property type="entry name" value="Acetyl-CoA synthetase-like"/>
    <property type="match status" value="1"/>
</dbReference>
<evidence type="ECO:0000256" key="2">
    <source>
        <dbReference type="ARBA" id="ARBA00022598"/>
    </source>
</evidence>
<dbReference type="AlphaFoldDB" id="A0A5E8AZ38"/>
<feature type="compositionally biased region" description="Low complexity" evidence="3">
    <location>
        <begin position="10"/>
        <end position="29"/>
    </location>
</feature>
<organism evidence="6 7">
    <name type="scientific">Magnusiomyces paraingens</name>
    <dbReference type="NCBI Taxonomy" id="2606893"/>
    <lineage>
        <taxon>Eukaryota</taxon>
        <taxon>Fungi</taxon>
        <taxon>Dikarya</taxon>
        <taxon>Ascomycota</taxon>
        <taxon>Saccharomycotina</taxon>
        <taxon>Dipodascomycetes</taxon>
        <taxon>Dipodascales</taxon>
        <taxon>Dipodascaceae</taxon>
        <taxon>Magnusiomyces</taxon>
    </lineage>
</organism>
<dbReference type="EMBL" id="CABVLU010000001">
    <property type="protein sequence ID" value="VVT43964.1"/>
    <property type="molecule type" value="Genomic_DNA"/>
</dbReference>
<dbReference type="InterPro" id="IPR020845">
    <property type="entry name" value="AMP-binding_CS"/>
</dbReference>
<gene>
    <name evidence="6" type="ORF">SAPINGB_P000234</name>
</gene>
<keyword evidence="2" id="KW-0436">Ligase</keyword>
<evidence type="ECO:0000259" key="4">
    <source>
        <dbReference type="Pfam" id="PF00501"/>
    </source>
</evidence>
<name>A0A5E8AZ38_9ASCO</name>
<evidence type="ECO:0000256" key="3">
    <source>
        <dbReference type="SAM" id="MobiDB-lite"/>
    </source>
</evidence>
<keyword evidence="7" id="KW-1185">Reference proteome</keyword>
<feature type="region of interest" description="Disordered" evidence="3">
    <location>
        <begin position="10"/>
        <end position="35"/>
    </location>
</feature>
<evidence type="ECO:0000259" key="5">
    <source>
        <dbReference type="Pfam" id="PF13193"/>
    </source>
</evidence>
<sequence>MDLVSFMLSSPALTTSSSSSDDLLVDATSPSHKQTPDQYRASIVAIANLLASPKYNVSPGDTVCIFCYNDVLLPSTHIGILATGAVVSPANIVYLPSELRHQLTTTKAKIVITIPEKKQVVEEALALGPHNVSHIVYLNDFAKEALDSCRYSQDEISKRAKHPQGPIVGLRQILPPAASNLTPDSHAYYCFSSGTSGVPKGVITAHNNMVSNVQQQFFVLSETHYTPDKVFGGFLPMSHIYGLSQYIYTLPFIGIKTVIFPKFDLQLILNNIETHKINFLHIVPPVAVLFAKSPLVDKYPDIKSHIQGLISGAAPLSKELASQVISRLGCPVYQAYGLTETSPMTHIFSYDVGNYNVSSIGWLLPGMEARVVAEDGTEIDTPHTPGELWLRGPNVMRGYLNNPEATAAAFADPDTLQWFRTGDVVILDESAQYFVVDRFKELIKSKGHQVAPAELEAALLAHDSIADVAVTGFHVPHEGTELPRAFIVLKQGLAQTPQQKQLHALAIKKWFDSTVARHKQLWGGIVIVDEIPKSASGKILRRVLRSQTADVVYGYAPKSKL</sequence>
<dbReference type="OrthoDB" id="1700726at2759"/>
<evidence type="ECO:0008006" key="8">
    <source>
        <dbReference type="Google" id="ProtNLM"/>
    </source>
</evidence>
<reference evidence="6 7" key="1">
    <citation type="submission" date="2019-09" db="EMBL/GenBank/DDBJ databases">
        <authorList>
            <person name="Brejova B."/>
        </authorList>
    </citation>
    <scope>NUCLEOTIDE SEQUENCE [LARGE SCALE GENOMIC DNA]</scope>
</reference>
<feature type="domain" description="AMP-binding enzyme C-terminal" evidence="5">
    <location>
        <begin position="454"/>
        <end position="538"/>
    </location>
</feature>
<proteinExistence type="inferred from homology"/>
<dbReference type="GeneID" id="43579058"/>
<dbReference type="Pfam" id="PF00501">
    <property type="entry name" value="AMP-binding"/>
    <property type="match status" value="1"/>
</dbReference>